<evidence type="ECO:0000313" key="2">
    <source>
        <dbReference type="EMBL" id="RYP86754.1"/>
    </source>
</evidence>
<proteinExistence type="predicted"/>
<reference evidence="2 3" key="1">
    <citation type="submission" date="2019-01" db="EMBL/GenBank/DDBJ databases">
        <title>Nocardioides guangzhouensis sp. nov., an actinobacterium isolated from soil.</title>
        <authorList>
            <person name="Fu Y."/>
            <person name="Cai Y."/>
            <person name="Lin Z."/>
            <person name="Chen P."/>
        </authorList>
    </citation>
    <scope>NUCLEOTIDE SEQUENCE [LARGE SCALE GENOMIC DNA]</scope>
    <source>
        <strain evidence="2 3">130</strain>
    </source>
</reference>
<dbReference type="EMBL" id="SDKM01000010">
    <property type="protein sequence ID" value="RYP86754.1"/>
    <property type="molecule type" value="Genomic_DNA"/>
</dbReference>
<feature type="region of interest" description="Disordered" evidence="1">
    <location>
        <begin position="45"/>
        <end position="76"/>
    </location>
</feature>
<keyword evidence="3" id="KW-1185">Reference proteome</keyword>
<comment type="caution">
    <text evidence="2">The sequence shown here is derived from an EMBL/GenBank/DDBJ whole genome shotgun (WGS) entry which is preliminary data.</text>
</comment>
<dbReference type="OrthoDB" id="52928at2"/>
<evidence type="ECO:0000256" key="1">
    <source>
        <dbReference type="SAM" id="MobiDB-lite"/>
    </source>
</evidence>
<dbReference type="Proteomes" id="UP000295198">
    <property type="component" value="Unassembled WGS sequence"/>
</dbReference>
<gene>
    <name evidence="2" type="ORF">EKO23_08850</name>
</gene>
<sequence>MLARSSPNAACEPTPGTQVILLVHGLDIRVVDAITGELLREVTLDPSGDYQPTGVPRDPHEQLPNPRSWVREFPIS</sequence>
<evidence type="ECO:0000313" key="3">
    <source>
        <dbReference type="Proteomes" id="UP000295198"/>
    </source>
</evidence>
<organism evidence="2 3">
    <name type="scientific">Nocardioides guangzhouensis</name>
    <dbReference type="NCBI Taxonomy" id="2497878"/>
    <lineage>
        <taxon>Bacteria</taxon>
        <taxon>Bacillati</taxon>
        <taxon>Actinomycetota</taxon>
        <taxon>Actinomycetes</taxon>
        <taxon>Propionibacteriales</taxon>
        <taxon>Nocardioidaceae</taxon>
        <taxon>Nocardioides</taxon>
    </lineage>
</organism>
<name>A0A4Q4ZHC2_9ACTN</name>
<protein>
    <submittedName>
        <fullName evidence="2">Uncharacterized protein</fullName>
    </submittedName>
</protein>
<dbReference type="AlphaFoldDB" id="A0A4Q4ZHC2"/>
<accession>A0A4Q4ZHC2</accession>